<keyword evidence="15" id="KW-0472">Membrane</keyword>
<dbReference type="GO" id="GO:0005524">
    <property type="term" value="F:ATP binding"/>
    <property type="evidence" value="ECO:0007669"/>
    <property type="project" value="UniProtKB-KW"/>
</dbReference>
<evidence type="ECO:0000256" key="16">
    <source>
        <dbReference type="ARBA" id="ARBA00023170"/>
    </source>
</evidence>
<feature type="domain" description="Protein kinase" evidence="20">
    <location>
        <begin position="1"/>
        <end position="216"/>
    </location>
</feature>
<keyword evidence="10" id="KW-0677">Repeat</keyword>
<evidence type="ECO:0000256" key="4">
    <source>
        <dbReference type="ARBA" id="ARBA00022527"/>
    </source>
</evidence>
<evidence type="ECO:0000256" key="1">
    <source>
        <dbReference type="ARBA" id="ARBA00004162"/>
    </source>
</evidence>
<sequence>MPNGSLEKWLYSHNHYLDLIQRINIMTDVALALEYLHHQCPTPVVHCDLKPSNILIDEDMSAHVSDFGIAKLISEDESCSILTSAPGTIGYVAPEYGMAGKVSTSGDVYSYGILLLEVFSRKKPTDEMFVGGSSLRQWIGESFHVAIGNVVDENLLDSEVNIHAANVGTEEAARIKNRCLSSLLELGLSCSSETPKERPTMEDVVVRLKKIRSHRA</sequence>
<evidence type="ECO:0000256" key="11">
    <source>
        <dbReference type="ARBA" id="ARBA00022741"/>
    </source>
</evidence>
<keyword evidence="14" id="KW-1133">Transmembrane helix</keyword>
<evidence type="ECO:0000256" key="7">
    <source>
        <dbReference type="ARBA" id="ARBA00022679"/>
    </source>
</evidence>
<keyword evidence="9" id="KW-0732">Signal</keyword>
<keyword evidence="6" id="KW-0433">Leucine-rich repeat</keyword>
<evidence type="ECO:0000256" key="10">
    <source>
        <dbReference type="ARBA" id="ARBA00022737"/>
    </source>
</evidence>
<dbReference type="SUPFAM" id="SSF56112">
    <property type="entry name" value="Protein kinase-like (PK-like)"/>
    <property type="match status" value="1"/>
</dbReference>
<evidence type="ECO:0000259" key="20">
    <source>
        <dbReference type="PROSITE" id="PS50011"/>
    </source>
</evidence>
<dbReference type="GO" id="GO:0005886">
    <property type="term" value="C:plasma membrane"/>
    <property type="evidence" value="ECO:0007669"/>
    <property type="project" value="UniProtKB-SubCell"/>
</dbReference>
<dbReference type="PROSITE" id="PS50011">
    <property type="entry name" value="PROTEIN_KINASE_DOM"/>
    <property type="match status" value="1"/>
</dbReference>
<keyword evidence="8" id="KW-0812">Transmembrane</keyword>
<evidence type="ECO:0000256" key="17">
    <source>
        <dbReference type="ARBA" id="ARBA00023180"/>
    </source>
</evidence>
<keyword evidence="7" id="KW-0808">Transferase</keyword>
<evidence type="ECO:0000256" key="19">
    <source>
        <dbReference type="ARBA" id="ARBA00048679"/>
    </source>
</evidence>
<dbReference type="Pfam" id="PF00069">
    <property type="entry name" value="Pkinase"/>
    <property type="match status" value="1"/>
</dbReference>
<keyword evidence="3" id="KW-1003">Cell membrane</keyword>
<protein>
    <recommendedName>
        <fullName evidence="2">non-specific serine/threonine protein kinase</fullName>
        <ecNumber evidence="2">2.7.11.1</ecNumber>
    </recommendedName>
</protein>
<reference evidence="21" key="1">
    <citation type="submission" date="2020-07" db="EMBL/GenBank/DDBJ databases">
        <authorList>
            <person name="Lin J."/>
        </authorList>
    </citation>
    <scope>NUCLEOTIDE SEQUENCE</scope>
</reference>
<organism evidence="21">
    <name type="scientific">Ananas comosus var. bracteatus</name>
    <name type="common">red pineapple</name>
    <dbReference type="NCBI Taxonomy" id="296719"/>
    <lineage>
        <taxon>Eukaryota</taxon>
        <taxon>Viridiplantae</taxon>
        <taxon>Streptophyta</taxon>
        <taxon>Embryophyta</taxon>
        <taxon>Tracheophyta</taxon>
        <taxon>Spermatophyta</taxon>
        <taxon>Magnoliopsida</taxon>
        <taxon>Liliopsida</taxon>
        <taxon>Poales</taxon>
        <taxon>Bromeliaceae</taxon>
        <taxon>Bromelioideae</taxon>
        <taxon>Ananas</taxon>
    </lineage>
</organism>
<keyword evidence="12" id="KW-0418">Kinase</keyword>
<keyword evidence="11" id="KW-0547">Nucleotide-binding</keyword>
<dbReference type="Gene3D" id="1.10.510.10">
    <property type="entry name" value="Transferase(Phosphotransferase) domain 1"/>
    <property type="match status" value="1"/>
</dbReference>
<evidence type="ECO:0000256" key="12">
    <source>
        <dbReference type="ARBA" id="ARBA00022777"/>
    </source>
</evidence>
<dbReference type="AlphaFoldDB" id="A0A6V7PTW7"/>
<evidence type="ECO:0000256" key="13">
    <source>
        <dbReference type="ARBA" id="ARBA00022840"/>
    </source>
</evidence>
<evidence type="ECO:0000256" key="8">
    <source>
        <dbReference type="ARBA" id="ARBA00022692"/>
    </source>
</evidence>
<dbReference type="InterPro" id="IPR051564">
    <property type="entry name" value="LRR_receptor-like_kinase"/>
</dbReference>
<evidence type="ECO:0000256" key="9">
    <source>
        <dbReference type="ARBA" id="ARBA00022729"/>
    </source>
</evidence>
<evidence type="ECO:0000256" key="14">
    <source>
        <dbReference type="ARBA" id="ARBA00022989"/>
    </source>
</evidence>
<keyword evidence="13" id="KW-0067">ATP-binding</keyword>
<dbReference type="EC" id="2.7.11.1" evidence="2"/>
<evidence type="ECO:0000256" key="2">
    <source>
        <dbReference type="ARBA" id="ARBA00012513"/>
    </source>
</evidence>
<keyword evidence="17" id="KW-0325">Glycoprotein</keyword>
<evidence type="ECO:0000256" key="15">
    <source>
        <dbReference type="ARBA" id="ARBA00023136"/>
    </source>
</evidence>
<proteinExistence type="predicted"/>
<keyword evidence="16" id="KW-0675">Receptor</keyword>
<dbReference type="FunFam" id="1.10.510.10:FF:000358">
    <property type="entry name" value="Putative leucine-rich repeat receptor-like serine/threonine-protein kinase"/>
    <property type="match status" value="1"/>
</dbReference>
<keyword evidence="5" id="KW-0597">Phosphoprotein</keyword>
<evidence type="ECO:0000256" key="3">
    <source>
        <dbReference type="ARBA" id="ARBA00022475"/>
    </source>
</evidence>
<dbReference type="InterPro" id="IPR011009">
    <property type="entry name" value="Kinase-like_dom_sf"/>
</dbReference>
<evidence type="ECO:0000256" key="18">
    <source>
        <dbReference type="ARBA" id="ARBA00047899"/>
    </source>
</evidence>
<evidence type="ECO:0000256" key="6">
    <source>
        <dbReference type="ARBA" id="ARBA00022614"/>
    </source>
</evidence>
<dbReference type="GO" id="GO:0004674">
    <property type="term" value="F:protein serine/threonine kinase activity"/>
    <property type="evidence" value="ECO:0007669"/>
    <property type="project" value="UniProtKB-KW"/>
</dbReference>
<dbReference type="PANTHER" id="PTHR48055:SF57">
    <property type="entry name" value="PROTEIN KINASE DOMAIN-CONTAINING PROTEIN"/>
    <property type="match status" value="1"/>
</dbReference>
<keyword evidence="4" id="KW-0723">Serine/threonine-protein kinase</keyword>
<name>A0A6V7PTW7_ANACO</name>
<gene>
    <name evidence="21" type="ORF">CB5_LOCUS17329</name>
</gene>
<dbReference type="InterPro" id="IPR000719">
    <property type="entry name" value="Prot_kinase_dom"/>
</dbReference>
<dbReference type="PANTHER" id="PTHR48055">
    <property type="entry name" value="LEUCINE-RICH REPEAT RECEPTOR PROTEIN KINASE EMS1"/>
    <property type="match status" value="1"/>
</dbReference>
<evidence type="ECO:0000256" key="5">
    <source>
        <dbReference type="ARBA" id="ARBA00022553"/>
    </source>
</evidence>
<dbReference type="EMBL" id="LR862152">
    <property type="protein sequence ID" value="CAD1834118.1"/>
    <property type="molecule type" value="Genomic_DNA"/>
</dbReference>
<comment type="subcellular location">
    <subcellularLocation>
        <location evidence="1">Cell membrane</location>
        <topology evidence="1">Single-pass membrane protein</topology>
    </subcellularLocation>
</comment>
<dbReference type="SMART" id="SM00220">
    <property type="entry name" value="S_TKc"/>
    <property type="match status" value="1"/>
</dbReference>
<comment type="catalytic activity">
    <reaction evidence="18">
        <text>L-threonyl-[protein] + ATP = O-phospho-L-threonyl-[protein] + ADP + H(+)</text>
        <dbReference type="Rhea" id="RHEA:46608"/>
        <dbReference type="Rhea" id="RHEA-COMP:11060"/>
        <dbReference type="Rhea" id="RHEA-COMP:11605"/>
        <dbReference type="ChEBI" id="CHEBI:15378"/>
        <dbReference type="ChEBI" id="CHEBI:30013"/>
        <dbReference type="ChEBI" id="CHEBI:30616"/>
        <dbReference type="ChEBI" id="CHEBI:61977"/>
        <dbReference type="ChEBI" id="CHEBI:456216"/>
        <dbReference type="EC" id="2.7.11.1"/>
    </reaction>
</comment>
<evidence type="ECO:0000313" key="21">
    <source>
        <dbReference type="EMBL" id="CAD1834118.1"/>
    </source>
</evidence>
<comment type="catalytic activity">
    <reaction evidence="19">
        <text>L-seryl-[protein] + ATP = O-phospho-L-seryl-[protein] + ADP + H(+)</text>
        <dbReference type="Rhea" id="RHEA:17989"/>
        <dbReference type="Rhea" id="RHEA-COMP:9863"/>
        <dbReference type="Rhea" id="RHEA-COMP:11604"/>
        <dbReference type="ChEBI" id="CHEBI:15378"/>
        <dbReference type="ChEBI" id="CHEBI:29999"/>
        <dbReference type="ChEBI" id="CHEBI:30616"/>
        <dbReference type="ChEBI" id="CHEBI:83421"/>
        <dbReference type="ChEBI" id="CHEBI:456216"/>
        <dbReference type="EC" id="2.7.11.1"/>
    </reaction>
</comment>
<dbReference type="PROSITE" id="PS00108">
    <property type="entry name" value="PROTEIN_KINASE_ST"/>
    <property type="match status" value="1"/>
</dbReference>
<accession>A0A6V7PTW7</accession>
<dbReference type="InterPro" id="IPR008271">
    <property type="entry name" value="Ser/Thr_kinase_AS"/>
</dbReference>